<comment type="caution">
    <text evidence="4">The sequence shown here is derived from an EMBL/GenBank/DDBJ whole genome shotgun (WGS) entry which is preliminary data.</text>
</comment>
<keyword evidence="5" id="KW-1185">Reference proteome</keyword>
<keyword evidence="1" id="KW-0680">Restriction system</keyword>
<dbReference type="PROSITE" id="PS00092">
    <property type="entry name" value="N6_MTASE"/>
    <property type="match status" value="1"/>
</dbReference>
<dbReference type="SUPFAM" id="SSF53335">
    <property type="entry name" value="S-adenosyl-L-methionine-dependent methyltransferases"/>
    <property type="match status" value="1"/>
</dbReference>
<evidence type="ECO:0000313" key="4">
    <source>
        <dbReference type="EMBL" id="MFB9675524.1"/>
    </source>
</evidence>
<dbReference type="InterPro" id="IPR003356">
    <property type="entry name" value="DNA_methylase_A-5"/>
</dbReference>
<dbReference type="Pfam" id="PF02384">
    <property type="entry name" value="N6_Mtase"/>
    <property type="match status" value="1"/>
</dbReference>
<dbReference type="PRINTS" id="PR00507">
    <property type="entry name" value="N12N6MTFRASE"/>
</dbReference>
<dbReference type="GO" id="GO:0008168">
    <property type="term" value="F:methyltransferase activity"/>
    <property type="evidence" value="ECO:0007669"/>
    <property type="project" value="UniProtKB-KW"/>
</dbReference>
<reference evidence="4 5" key="1">
    <citation type="submission" date="2024-09" db="EMBL/GenBank/DDBJ databases">
        <authorList>
            <person name="Sun Q."/>
            <person name="Mori K."/>
        </authorList>
    </citation>
    <scope>NUCLEOTIDE SEQUENCE [LARGE SCALE GENOMIC DNA]</scope>
    <source>
        <strain evidence="4 5">JCM 3028</strain>
    </source>
</reference>
<keyword evidence="4" id="KW-0489">Methyltransferase</keyword>
<name>A0ABV5T8X2_9ACTN</name>
<evidence type="ECO:0000256" key="2">
    <source>
        <dbReference type="SAM" id="MobiDB-lite"/>
    </source>
</evidence>
<evidence type="ECO:0000256" key="1">
    <source>
        <dbReference type="ARBA" id="ARBA00022747"/>
    </source>
</evidence>
<dbReference type="RefSeq" id="WP_386155435.1">
    <property type="nucleotide sequence ID" value="NZ_JBHMBS010000003.1"/>
</dbReference>
<dbReference type="InterPro" id="IPR029063">
    <property type="entry name" value="SAM-dependent_MTases_sf"/>
</dbReference>
<dbReference type="PANTHER" id="PTHR42998">
    <property type="entry name" value="TYPE I RESTRICTION ENZYME HINDVIIP M PROTEIN-RELATED"/>
    <property type="match status" value="1"/>
</dbReference>
<dbReference type="Proteomes" id="UP001589610">
    <property type="component" value="Unassembled WGS sequence"/>
</dbReference>
<evidence type="ECO:0000259" key="3">
    <source>
        <dbReference type="Pfam" id="PF02384"/>
    </source>
</evidence>
<dbReference type="InterPro" id="IPR002052">
    <property type="entry name" value="DNA_methylase_N6_adenine_CS"/>
</dbReference>
<organism evidence="4 5">
    <name type="scientific">Streptosporangium vulgare</name>
    <dbReference type="NCBI Taxonomy" id="46190"/>
    <lineage>
        <taxon>Bacteria</taxon>
        <taxon>Bacillati</taxon>
        <taxon>Actinomycetota</taxon>
        <taxon>Actinomycetes</taxon>
        <taxon>Streptosporangiales</taxon>
        <taxon>Streptosporangiaceae</taxon>
        <taxon>Streptosporangium</taxon>
    </lineage>
</organism>
<keyword evidence="4" id="KW-0808">Transferase</keyword>
<accession>A0ABV5T8X2</accession>
<evidence type="ECO:0000313" key="5">
    <source>
        <dbReference type="Proteomes" id="UP001589610"/>
    </source>
</evidence>
<sequence length="676" mass="72385">MEESQEITVNAGDIARLAGVGRAAVSNWRRRHEDFPQPVGGTASSPLFALPEIAVWLRANGKSFEVSLGDLVWQRMRTSVDDLRLGELVARVGAFLLFLRREPAAWRDHGTKSLTRVAGVTTDLPGSADLRLDDLALVRLVAELAAEHGPLEVFEFLFGRYAEAHSRQLPVTRDDVAALMVRLAAGDGGVVLDPACGVGTLLLGAASLAGAPKAGAPKNAREAASEATSKAVFTNASKDRETSAPAGRKTVLMGQEINETNALLTAVRVLLRGAEARIVAGDSLREDGLAGELADAVVCDPPFNERVWGHEELAGDPRWEYGLPPRGESELAWVQHCLARVRPGGLVAILMPAAAASRRPGKRIRGNLLRAGALRAVVTLAPGGPDLWMLRRPDGGRPPSQLLVVDAAEDLSIVEPAWRAYVADPEAELSGESRTVRIIDLLDDEVDLTPSRHRPQHGGLDFLRDFTDALTRFKETSALLPDATPALQPLAERQDLPTTTVGELAKAGLITILQAPARMSADEGPLPVLTADDTAAGAPPSGRTTLDPALVMIRPGDVVTTALGAVRVITHSGAALGPQLTLYRVDPQRLDSGFLAGFLRSADAARIHPSSSRLDVRRARVPMLPLSDQRMYGTAFRELFALEDRLRETRTLGETLLRLGFDGLVDGHLRPCDQGA</sequence>
<dbReference type="Gene3D" id="3.40.50.150">
    <property type="entry name" value="Vaccinia Virus protein VP39"/>
    <property type="match status" value="1"/>
</dbReference>
<proteinExistence type="predicted"/>
<dbReference type="EMBL" id="JBHMBS010000003">
    <property type="protein sequence ID" value="MFB9675524.1"/>
    <property type="molecule type" value="Genomic_DNA"/>
</dbReference>
<dbReference type="PANTHER" id="PTHR42998:SF1">
    <property type="entry name" value="TYPE I RESTRICTION ENZYME HINDI METHYLASE SUBUNIT"/>
    <property type="match status" value="1"/>
</dbReference>
<dbReference type="GO" id="GO:0032259">
    <property type="term" value="P:methylation"/>
    <property type="evidence" value="ECO:0007669"/>
    <property type="project" value="UniProtKB-KW"/>
</dbReference>
<feature type="domain" description="DNA methylase adenine-specific" evidence="3">
    <location>
        <begin position="152"/>
        <end position="382"/>
    </location>
</feature>
<protein>
    <submittedName>
        <fullName evidence="4">N-6 DNA methylase</fullName>
    </submittedName>
</protein>
<gene>
    <name evidence="4" type="ORF">ACFFRH_08515</name>
</gene>
<feature type="region of interest" description="Disordered" evidence="2">
    <location>
        <begin position="226"/>
        <end position="246"/>
    </location>
</feature>
<dbReference type="InterPro" id="IPR052916">
    <property type="entry name" value="Type-I_RE_MTase_Subunit"/>
</dbReference>
<feature type="compositionally biased region" description="Polar residues" evidence="2">
    <location>
        <begin position="226"/>
        <end position="236"/>
    </location>
</feature>